<keyword evidence="2" id="KW-1185">Reference proteome</keyword>
<sequence>MHRIALPTRIYSPFERYARVVALVLASFLMFGSCLVMAQDEEPKEQTEVVEPKTESRATEVNLEWLDSFQDGVEDTVDATARWFDQFFGDERSFDDTEGSRGRISLRPEWSQYDGFRVRSSLRAQFTLPNTEERLSAIIGRVDFDDFVTGEDSQQRSSVIRSETGDEEWIIGLGFDPRRGETSRFSVSAGIRGGLRADLYVQGRYLYQYRISDSKQIRSRSSLFWRDSDGFGLNQRLDIEHSPNPEWLNRLSMDATRAERVQGYRWRSSIASYHVYEPEKAMAVEFFWRGETKQLVPLRDYGFRLIHRRGWLREWLFLETYAGLHWPRRELDEPRRGRYMIGLEIEMWFGD</sequence>
<reference evidence="1 2" key="1">
    <citation type="journal article" date="2011" name="Front. Microbiol.">
        <title>Genomic signatures of strain selection and enhancement in Bacillus atrophaeus var. globigii, a historical biowarfare simulant.</title>
        <authorList>
            <person name="Gibbons H.S."/>
            <person name="Broomall S.M."/>
            <person name="McNew L.A."/>
            <person name="Daligault H."/>
            <person name="Chapman C."/>
            <person name="Bruce D."/>
            <person name="Karavis M."/>
            <person name="Krepps M."/>
            <person name="McGregor P.A."/>
            <person name="Hong C."/>
            <person name="Park K.H."/>
            <person name="Akmal A."/>
            <person name="Feldman A."/>
            <person name="Lin J.S."/>
            <person name="Chang W.E."/>
            <person name="Higgs B.W."/>
            <person name="Demirev P."/>
            <person name="Lindquist J."/>
            <person name="Liem A."/>
            <person name="Fochler E."/>
            <person name="Read T.D."/>
            <person name="Tapia R."/>
            <person name="Johnson S."/>
            <person name="Bishop-Lilly K.A."/>
            <person name="Detter C."/>
            <person name="Han C."/>
            <person name="Sozhamannan S."/>
            <person name="Rosenzweig C.N."/>
            <person name="Skowronski E.W."/>
        </authorList>
    </citation>
    <scope>NUCLEOTIDE SEQUENCE [LARGE SCALE GENOMIC DNA]</scope>
    <source>
        <strain evidence="1 2">GYP-17</strain>
    </source>
</reference>
<dbReference type="PROSITE" id="PS51257">
    <property type="entry name" value="PROKAR_LIPOPROTEIN"/>
    <property type="match status" value="1"/>
</dbReference>
<name>A0A432WK94_9GAMM</name>
<organism evidence="1 2">
    <name type="scientific">Aliidiomarina sanyensis</name>
    <dbReference type="NCBI Taxonomy" id="1249555"/>
    <lineage>
        <taxon>Bacteria</taxon>
        <taxon>Pseudomonadati</taxon>
        <taxon>Pseudomonadota</taxon>
        <taxon>Gammaproteobacteria</taxon>
        <taxon>Alteromonadales</taxon>
        <taxon>Idiomarinaceae</taxon>
        <taxon>Aliidiomarina</taxon>
    </lineage>
</organism>
<proteinExistence type="predicted"/>
<dbReference type="OrthoDB" id="7054989at2"/>
<dbReference type="Proteomes" id="UP000288405">
    <property type="component" value="Unassembled WGS sequence"/>
</dbReference>
<evidence type="ECO:0000313" key="1">
    <source>
        <dbReference type="EMBL" id="RUO34178.1"/>
    </source>
</evidence>
<dbReference type="AlphaFoldDB" id="A0A432WK94"/>
<gene>
    <name evidence="1" type="ORF">CWE11_05470</name>
</gene>
<dbReference type="EMBL" id="PIPM01000004">
    <property type="protein sequence ID" value="RUO34178.1"/>
    <property type="molecule type" value="Genomic_DNA"/>
</dbReference>
<evidence type="ECO:0000313" key="2">
    <source>
        <dbReference type="Proteomes" id="UP000288405"/>
    </source>
</evidence>
<accession>A0A432WK94</accession>
<comment type="caution">
    <text evidence="1">The sequence shown here is derived from an EMBL/GenBank/DDBJ whole genome shotgun (WGS) entry which is preliminary data.</text>
</comment>
<dbReference type="RefSeq" id="WP_126776595.1">
    <property type="nucleotide sequence ID" value="NZ_PIPM01000004.1"/>
</dbReference>
<protein>
    <submittedName>
        <fullName evidence="1">Uncharacterized protein</fullName>
    </submittedName>
</protein>